<reference evidence="6" key="1">
    <citation type="journal article" date="2014" name="Front. Microbiol.">
        <title>High frequency of phylogenetically diverse reductive dehalogenase-homologous genes in deep subseafloor sedimentary metagenomes.</title>
        <authorList>
            <person name="Kawai M."/>
            <person name="Futagami T."/>
            <person name="Toyoda A."/>
            <person name="Takaki Y."/>
            <person name="Nishi S."/>
            <person name="Hori S."/>
            <person name="Arai W."/>
            <person name="Tsubouchi T."/>
            <person name="Morono Y."/>
            <person name="Uchiyama I."/>
            <person name="Ito T."/>
            <person name="Fujiyama A."/>
            <person name="Inagaki F."/>
            <person name="Takami H."/>
        </authorList>
    </citation>
    <scope>NUCLEOTIDE SEQUENCE</scope>
    <source>
        <strain evidence="6">Expedition CK06-06</strain>
    </source>
</reference>
<feature type="transmembrane region" description="Helical" evidence="5">
    <location>
        <begin position="85"/>
        <end position="114"/>
    </location>
</feature>
<evidence type="ECO:0000256" key="2">
    <source>
        <dbReference type="ARBA" id="ARBA00022692"/>
    </source>
</evidence>
<proteinExistence type="predicted"/>
<name>X1Q8M5_9ZZZZ</name>
<dbReference type="EMBL" id="BARV01023686">
    <property type="protein sequence ID" value="GAI39604.1"/>
    <property type="molecule type" value="Genomic_DNA"/>
</dbReference>
<evidence type="ECO:0000256" key="3">
    <source>
        <dbReference type="ARBA" id="ARBA00022989"/>
    </source>
</evidence>
<keyword evidence="2 5" id="KW-0812">Transmembrane</keyword>
<keyword evidence="4 5" id="KW-0472">Membrane</keyword>
<protein>
    <recommendedName>
        <fullName evidence="7">DoxX subfamily</fullName>
    </recommendedName>
</protein>
<accession>X1Q8M5</accession>
<evidence type="ECO:0000256" key="5">
    <source>
        <dbReference type="SAM" id="Phobius"/>
    </source>
</evidence>
<feature type="non-terminal residue" evidence="6">
    <location>
        <position position="135"/>
    </location>
</feature>
<comment type="subcellular location">
    <subcellularLocation>
        <location evidence="1">Membrane</location>
        <topology evidence="1">Multi-pass membrane protein</topology>
    </subcellularLocation>
</comment>
<dbReference type="InterPro" id="IPR032808">
    <property type="entry name" value="DoxX"/>
</dbReference>
<dbReference type="Pfam" id="PF07681">
    <property type="entry name" value="DoxX"/>
    <property type="match status" value="1"/>
</dbReference>
<evidence type="ECO:0000256" key="1">
    <source>
        <dbReference type="ARBA" id="ARBA00004141"/>
    </source>
</evidence>
<sequence>MEQGKNTGLKSPHNLSAIHMSMLVILRIVIGWHFLYEGISKIYTPGWTSEGYLTVSKWIFSGFFQWIASNPVVLKAVDLLNVWGLILIGLGLMFGCFTRLASISGIVLILFYYVANPPFIGMDFGVITEGNYLIV</sequence>
<evidence type="ECO:0000313" key="6">
    <source>
        <dbReference type="EMBL" id="GAI39604.1"/>
    </source>
</evidence>
<evidence type="ECO:0008006" key="7">
    <source>
        <dbReference type="Google" id="ProtNLM"/>
    </source>
</evidence>
<organism evidence="6">
    <name type="scientific">marine sediment metagenome</name>
    <dbReference type="NCBI Taxonomy" id="412755"/>
    <lineage>
        <taxon>unclassified sequences</taxon>
        <taxon>metagenomes</taxon>
        <taxon>ecological metagenomes</taxon>
    </lineage>
</organism>
<dbReference type="AlphaFoldDB" id="X1Q8M5"/>
<comment type="caution">
    <text evidence="6">The sequence shown here is derived from an EMBL/GenBank/DDBJ whole genome shotgun (WGS) entry which is preliminary data.</text>
</comment>
<evidence type="ECO:0000256" key="4">
    <source>
        <dbReference type="ARBA" id="ARBA00023136"/>
    </source>
</evidence>
<dbReference type="GO" id="GO:0016020">
    <property type="term" value="C:membrane"/>
    <property type="evidence" value="ECO:0007669"/>
    <property type="project" value="UniProtKB-SubCell"/>
</dbReference>
<feature type="transmembrane region" description="Helical" evidence="5">
    <location>
        <begin position="15"/>
        <end position="35"/>
    </location>
</feature>
<gene>
    <name evidence="6" type="ORF">S06H3_38814</name>
</gene>
<keyword evidence="3 5" id="KW-1133">Transmembrane helix</keyword>